<dbReference type="KEGG" id="marz:MARA_35460"/>
<dbReference type="PANTHER" id="PTHR45688:SF13">
    <property type="entry name" value="ALANINE--GLYOXYLATE AMINOTRANSFERASE 2-LIKE"/>
    <property type="match status" value="1"/>
</dbReference>
<evidence type="ECO:0000313" key="6">
    <source>
        <dbReference type="Proteomes" id="UP000467428"/>
    </source>
</evidence>
<dbReference type="InterPro" id="IPR015424">
    <property type="entry name" value="PyrdxlP-dep_Trfase"/>
</dbReference>
<dbReference type="RefSeq" id="WP_163919607.1">
    <property type="nucleotide sequence ID" value="NZ_AP022593.1"/>
</dbReference>
<accession>A0A7I7RZL0</accession>
<proteinExistence type="inferred from homology"/>
<keyword evidence="5" id="KW-0032">Aminotransferase</keyword>
<evidence type="ECO:0000256" key="4">
    <source>
        <dbReference type="SAM" id="MobiDB-lite"/>
    </source>
</evidence>
<feature type="compositionally biased region" description="Basic and acidic residues" evidence="4">
    <location>
        <begin position="173"/>
        <end position="182"/>
    </location>
</feature>
<keyword evidence="5" id="KW-0808">Transferase</keyword>
<dbReference type="PIRSF" id="PIRSF000521">
    <property type="entry name" value="Transaminase_4ab_Lys_Orn"/>
    <property type="match status" value="1"/>
</dbReference>
<keyword evidence="2 3" id="KW-0663">Pyridoxal phosphate</keyword>
<geneLocation type="plasmid" evidence="6">
    <name>pjcm18538 dna</name>
</geneLocation>
<dbReference type="SUPFAM" id="SSF53383">
    <property type="entry name" value="PLP-dependent transferases"/>
    <property type="match status" value="1"/>
</dbReference>
<dbReference type="EMBL" id="AP022593">
    <property type="protein sequence ID" value="BBY50078.1"/>
    <property type="molecule type" value="Genomic_DNA"/>
</dbReference>
<comment type="similarity">
    <text evidence="1 3">Belongs to the class-III pyridoxal-phosphate-dependent aminotransferase family.</text>
</comment>
<dbReference type="Gene3D" id="3.40.640.10">
    <property type="entry name" value="Type I PLP-dependent aspartate aminotransferase-like (Major domain)"/>
    <property type="match status" value="1"/>
</dbReference>
<dbReference type="GO" id="GO:0030170">
    <property type="term" value="F:pyridoxal phosphate binding"/>
    <property type="evidence" value="ECO:0007669"/>
    <property type="project" value="InterPro"/>
</dbReference>
<gene>
    <name evidence="5" type="ORF">MARA_35460</name>
</gene>
<protein>
    <submittedName>
        <fullName evidence="5">Aspartate aminotransferase family protein</fullName>
    </submittedName>
</protein>
<dbReference type="CDD" id="cd00610">
    <property type="entry name" value="OAT_like"/>
    <property type="match status" value="1"/>
</dbReference>
<evidence type="ECO:0000313" key="5">
    <source>
        <dbReference type="EMBL" id="BBY50078.1"/>
    </source>
</evidence>
<dbReference type="InterPro" id="IPR015422">
    <property type="entry name" value="PyrdxlP-dep_Trfase_small"/>
</dbReference>
<dbReference type="InterPro" id="IPR015421">
    <property type="entry name" value="PyrdxlP-dep_Trfase_major"/>
</dbReference>
<name>A0A7I7RZL0_9MYCO</name>
<organism evidence="5 6">
    <name type="scientific">Mycolicibacterium arabiense</name>
    <dbReference type="NCBI Taxonomy" id="1286181"/>
    <lineage>
        <taxon>Bacteria</taxon>
        <taxon>Bacillati</taxon>
        <taxon>Actinomycetota</taxon>
        <taxon>Actinomycetes</taxon>
        <taxon>Mycobacteriales</taxon>
        <taxon>Mycobacteriaceae</taxon>
        <taxon>Mycolicibacterium</taxon>
    </lineage>
</organism>
<evidence type="ECO:0000256" key="1">
    <source>
        <dbReference type="ARBA" id="ARBA00008954"/>
    </source>
</evidence>
<dbReference type="InterPro" id="IPR005814">
    <property type="entry name" value="Aminotrans_3"/>
</dbReference>
<dbReference type="Proteomes" id="UP000467428">
    <property type="component" value="Chromosome"/>
</dbReference>
<reference evidence="5 6" key="1">
    <citation type="journal article" date="2019" name="Emerg. Microbes Infect.">
        <title>Comprehensive subspecies identification of 175 nontuberculous mycobacteria species based on 7547 genomic profiles.</title>
        <authorList>
            <person name="Matsumoto Y."/>
            <person name="Kinjo T."/>
            <person name="Motooka D."/>
            <person name="Nabeya D."/>
            <person name="Jung N."/>
            <person name="Uechi K."/>
            <person name="Horii T."/>
            <person name="Iida T."/>
            <person name="Fujita J."/>
            <person name="Nakamura S."/>
        </authorList>
    </citation>
    <scope>NUCLEOTIDE SEQUENCE [LARGE SCALE GENOMIC DNA]</scope>
    <source>
        <strain evidence="5 6">JCM 18538</strain>
    </source>
</reference>
<dbReference type="Gene3D" id="3.90.1150.10">
    <property type="entry name" value="Aspartate Aminotransferase, domain 1"/>
    <property type="match status" value="1"/>
</dbReference>
<evidence type="ECO:0000256" key="2">
    <source>
        <dbReference type="ARBA" id="ARBA00022898"/>
    </source>
</evidence>
<keyword evidence="6" id="KW-1185">Reference proteome</keyword>
<evidence type="ECO:0000256" key="3">
    <source>
        <dbReference type="RuleBase" id="RU003560"/>
    </source>
</evidence>
<dbReference type="AlphaFoldDB" id="A0A7I7RZL0"/>
<dbReference type="Pfam" id="PF00202">
    <property type="entry name" value="Aminotran_3"/>
    <property type="match status" value="1"/>
</dbReference>
<sequence>MSTLYARDAAAVAGIEKLRFFPLEVVSGHGSTLVTPDGRELLDLSATWTASGLGHAHPAIVEAVSRAVRTAPGSGGLSAVHPDSVGLAEDLLALVPGTGERRVYLGHAGSDANDVALRACRHATGRRTVLAFEHSYHGGVGVAMGVSGVHVDAGVPADPDAVFIPYPNPFRPSRGERSDGEGRGGNVEEDASACLGLAEQALLTGSIACLIVEPILSDGGLVVPPDGFLARLHDLCRAHGVPMICDEVKMGLGRPGTLHAFEHDGVVPEIVTFGKVLGGGLPLSAAVGPAEILDHPPAAALLTTAGNPVCAAAGRAVLATIVGDQLADRAAEVGALLSNALRDLAGSPGADRIGDVRGRGLAIGVELVDPATGDRDPRLAAQVVYRAWELGAVVYYVGGNVLEITPPLVLTEAEAVRGAEILGAAIADAAAGRVDAEEVAKYAGW</sequence>
<feature type="region of interest" description="Disordered" evidence="4">
    <location>
        <begin position="168"/>
        <end position="187"/>
    </location>
</feature>
<dbReference type="PANTHER" id="PTHR45688">
    <property type="match status" value="1"/>
</dbReference>
<dbReference type="GO" id="GO:0008483">
    <property type="term" value="F:transaminase activity"/>
    <property type="evidence" value="ECO:0007669"/>
    <property type="project" value="UniProtKB-KW"/>
</dbReference>